<evidence type="ECO:0000313" key="3">
    <source>
        <dbReference type="Proteomes" id="UP001549146"/>
    </source>
</evidence>
<protein>
    <submittedName>
        <fullName evidence="2">Uncharacterized protein</fullName>
    </submittedName>
</protein>
<name>A0ABV2LSH1_9FLAO</name>
<reference evidence="2 3" key="1">
    <citation type="submission" date="2024-06" db="EMBL/GenBank/DDBJ databases">
        <title>Genomic Encyclopedia of Type Strains, Phase IV (KMG-IV): sequencing the most valuable type-strain genomes for metagenomic binning, comparative biology and taxonomic classification.</title>
        <authorList>
            <person name="Goeker M."/>
        </authorList>
    </citation>
    <scope>NUCLEOTIDE SEQUENCE [LARGE SCALE GENOMIC DNA]</scope>
    <source>
        <strain evidence="2 3">DSM 29388</strain>
    </source>
</reference>
<feature type="transmembrane region" description="Helical" evidence="1">
    <location>
        <begin position="44"/>
        <end position="63"/>
    </location>
</feature>
<keyword evidence="1" id="KW-1133">Transmembrane helix</keyword>
<comment type="caution">
    <text evidence="2">The sequence shown here is derived from an EMBL/GenBank/DDBJ whole genome shotgun (WGS) entry which is preliminary data.</text>
</comment>
<organism evidence="2 3">
    <name type="scientific">Moheibacter stercoris</name>
    <dbReference type="NCBI Taxonomy" id="1628251"/>
    <lineage>
        <taxon>Bacteria</taxon>
        <taxon>Pseudomonadati</taxon>
        <taxon>Bacteroidota</taxon>
        <taxon>Flavobacteriia</taxon>
        <taxon>Flavobacteriales</taxon>
        <taxon>Weeksellaceae</taxon>
        <taxon>Moheibacter</taxon>
    </lineage>
</organism>
<evidence type="ECO:0000313" key="2">
    <source>
        <dbReference type="EMBL" id="MET3731049.1"/>
    </source>
</evidence>
<keyword evidence="1" id="KW-0812">Transmembrane</keyword>
<evidence type="ECO:0000256" key="1">
    <source>
        <dbReference type="SAM" id="Phobius"/>
    </source>
</evidence>
<accession>A0ABV2LSH1</accession>
<dbReference type="Proteomes" id="UP001549146">
    <property type="component" value="Unassembled WGS sequence"/>
</dbReference>
<gene>
    <name evidence="2" type="ORF">ABID46_000608</name>
</gene>
<sequence length="64" mass="7557">MNLNLIGGISFGILALFYTVYLVREYYFDFSKEKSEDFIFLPKGLLGLILLYIISGYCFYQFFQ</sequence>
<dbReference type="EMBL" id="JBEPMO010000002">
    <property type="protein sequence ID" value="MET3731049.1"/>
    <property type="molecule type" value="Genomic_DNA"/>
</dbReference>
<keyword evidence="3" id="KW-1185">Reference proteome</keyword>
<feature type="transmembrane region" description="Helical" evidence="1">
    <location>
        <begin position="6"/>
        <end position="23"/>
    </location>
</feature>
<keyword evidence="1" id="KW-0472">Membrane</keyword>
<proteinExistence type="predicted"/>